<reference evidence="1" key="1">
    <citation type="submission" date="2015-10" db="EMBL/GenBank/DDBJ databases">
        <authorList>
            <person name="Gilbert D.G."/>
        </authorList>
    </citation>
    <scope>NUCLEOTIDE SEQUENCE</scope>
</reference>
<organism evidence="1">
    <name type="scientific">hydrothermal vent metagenome</name>
    <dbReference type="NCBI Taxonomy" id="652676"/>
    <lineage>
        <taxon>unclassified sequences</taxon>
        <taxon>metagenomes</taxon>
        <taxon>ecological metagenomes</taxon>
    </lineage>
</organism>
<protein>
    <submittedName>
        <fullName evidence="1">Uncharacterized protein</fullName>
    </submittedName>
</protein>
<accession>A0A160TJP2</accession>
<sequence>MGVALAVALIAGQVADAGPLEAAWKGQLQCYQPDTVRKTCRSLAEYRRAPGGSITNIAHVLLITSPTTVWNIESPVRIEADAICGAIRQQDIDASDMTTVMDGTDMEDPKFHKRVDGAVEAVTKAIVGRDICTRYVAQDTYLIAKVSIDGVAQPAMDQKVIWVAPDAGFRVEP</sequence>
<proteinExistence type="predicted"/>
<evidence type="ECO:0000313" key="1">
    <source>
        <dbReference type="EMBL" id="CUS44641.1"/>
    </source>
</evidence>
<name>A0A160TJP2_9ZZZZ</name>
<dbReference type="EMBL" id="CZQE01000164">
    <property type="protein sequence ID" value="CUS44641.1"/>
    <property type="molecule type" value="Genomic_DNA"/>
</dbReference>
<gene>
    <name evidence="1" type="ORF">MGWOODY_Smn2945</name>
</gene>
<dbReference type="AlphaFoldDB" id="A0A160TJP2"/>